<gene>
    <name evidence="1" type="ORF">SBA1_940039</name>
</gene>
<sequence>MLLTRESPMETVHFVTNGSEPQKFATLAKHDVLKRGDILPEQW</sequence>
<evidence type="ECO:0000313" key="1">
    <source>
        <dbReference type="EMBL" id="SPF49761.1"/>
    </source>
</evidence>
<dbReference type="EMBL" id="OMOD01000193">
    <property type="protein sequence ID" value="SPF49761.1"/>
    <property type="molecule type" value="Genomic_DNA"/>
</dbReference>
<name>A0A2U3LCW3_9BACT</name>
<reference evidence="2" key="1">
    <citation type="submission" date="2018-02" db="EMBL/GenBank/DDBJ databases">
        <authorList>
            <person name="Hausmann B."/>
        </authorList>
    </citation>
    <scope>NUCLEOTIDE SEQUENCE [LARGE SCALE GENOMIC DNA]</scope>
    <source>
        <strain evidence="2">Peat soil MAG SbA1</strain>
    </source>
</reference>
<evidence type="ECO:0000313" key="2">
    <source>
        <dbReference type="Proteomes" id="UP000238701"/>
    </source>
</evidence>
<dbReference type="AlphaFoldDB" id="A0A2U3LCW3"/>
<protein>
    <submittedName>
        <fullName evidence="1">Uncharacterized protein</fullName>
    </submittedName>
</protein>
<organism evidence="1 2">
    <name type="scientific">Candidatus Sulfotelmatobacter kueseliae</name>
    <dbReference type="NCBI Taxonomy" id="2042962"/>
    <lineage>
        <taxon>Bacteria</taxon>
        <taxon>Pseudomonadati</taxon>
        <taxon>Acidobacteriota</taxon>
        <taxon>Terriglobia</taxon>
        <taxon>Terriglobales</taxon>
        <taxon>Candidatus Korobacteraceae</taxon>
        <taxon>Candidatus Sulfotelmatobacter</taxon>
    </lineage>
</organism>
<accession>A0A2U3LCW3</accession>
<dbReference type="Proteomes" id="UP000238701">
    <property type="component" value="Unassembled WGS sequence"/>
</dbReference>
<proteinExistence type="predicted"/>